<evidence type="ECO:0000256" key="4">
    <source>
        <dbReference type="ARBA" id="ARBA00023040"/>
    </source>
</evidence>
<evidence type="ECO:0000256" key="7">
    <source>
        <dbReference type="ARBA" id="ARBA00023224"/>
    </source>
</evidence>
<dbReference type="GO" id="GO:0004930">
    <property type="term" value="F:G protein-coupled receptor activity"/>
    <property type="evidence" value="ECO:0007669"/>
    <property type="project" value="UniProtKB-KW"/>
</dbReference>
<dbReference type="PROSITE" id="PS50262">
    <property type="entry name" value="G_PROTEIN_RECEP_F1_2"/>
    <property type="match status" value="1"/>
</dbReference>
<dbReference type="Gene3D" id="1.20.1070.10">
    <property type="entry name" value="Rhodopsin 7-helix transmembrane proteins"/>
    <property type="match status" value="1"/>
</dbReference>
<dbReference type="PANTHER" id="PTHR45695:SF9">
    <property type="entry name" value="LEUCOKININ RECEPTOR"/>
    <property type="match status" value="1"/>
</dbReference>
<protein>
    <submittedName>
        <fullName evidence="12">RYamide receptor-like</fullName>
    </submittedName>
</protein>
<dbReference type="InterPro" id="IPR017452">
    <property type="entry name" value="GPCR_Rhodpsn_7TM"/>
</dbReference>
<keyword evidence="6" id="KW-0675">Receptor</keyword>
<dbReference type="PANTHER" id="PTHR45695">
    <property type="entry name" value="LEUCOKININ RECEPTOR-RELATED"/>
    <property type="match status" value="1"/>
</dbReference>
<feature type="transmembrane region" description="Helical" evidence="9">
    <location>
        <begin position="112"/>
        <end position="131"/>
    </location>
</feature>
<evidence type="ECO:0000256" key="5">
    <source>
        <dbReference type="ARBA" id="ARBA00023136"/>
    </source>
</evidence>
<keyword evidence="11" id="KW-1185">Reference proteome</keyword>
<dbReference type="RefSeq" id="XP_031551988.1">
    <property type="nucleotide sequence ID" value="XM_031696128.1"/>
</dbReference>
<keyword evidence="4" id="KW-0297">G-protein coupled receptor</keyword>
<feature type="compositionally biased region" description="Polar residues" evidence="8">
    <location>
        <begin position="376"/>
        <end position="390"/>
    </location>
</feature>
<evidence type="ECO:0000313" key="11">
    <source>
        <dbReference type="Proteomes" id="UP000515163"/>
    </source>
</evidence>
<feature type="transmembrane region" description="Helical" evidence="9">
    <location>
        <begin position="246"/>
        <end position="266"/>
    </location>
</feature>
<comment type="subcellular location">
    <subcellularLocation>
        <location evidence="1">Membrane</location>
        <topology evidence="1">Multi-pass membrane protein</topology>
    </subcellularLocation>
</comment>
<keyword evidence="7" id="KW-0807">Transducer</keyword>
<dbReference type="Pfam" id="PF00001">
    <property type="entry name" value="7tm_1"/>
    <property type="match status" value="1"/>
</dbReference>
<organism evidence="11 12">
    <name type="scientific">Actinia tenebrosa</name>
    <name type="common">Australian red waratah sea anemone</name>
    <dbReference type="NCBI Taxonomy" id="6105"/>
    <lineage>
        <taxon>Eukaryota</taxon>
        <taxon>Metazoa</taxon>
        <taxon>Cnidaria</taxon>
        <taxon>Anthozoa</taxon>
        <taxon>Hexacorallia</taxon>
        <taxon>Actiniaria</taxon>
        <taxon>Actiniidae</taxon>
        <taxon>Actinia</taxon>
    </lineage>
</organism>
<keyword evidence="5 9" id="KW-0472">Membrane</keyword>
<feature type="domain" description="G-protein coupled receptors family 1 profile" evidence="10">
    <location>
        <begin position="55"/>
        <end position="302"/>
    </location>
</feature>
<reference evidence="12" key="1">
    <citation type="submission" date="2025-08" db="UniProtKB">
        <authorList>
            <consortium name="RefSeq"/>
        </authorList>
    </citation>
    <scope>IDENTIFICATION</scope>
    <source>
        <tissue evidence="12">Tentacle</tissue>
    </source>
</reference>
<feature type="transmembrane region" description="Helical" evidence="9">
    <location>
        <begin position="76"/>
        <end position="100"/>
    </location>
</feature>
<feature type="transmembrane region" description="Helical" evidence="9">
    <location>
        <begin position="190"/>
        <end position="212"/>
    </location>
</feature>
<dbReference type="AlphaFoldDB" id="A0A6P8HA00"/>
<evidence type="ECO:0000256" key="3">
    <source>
        <dbReference type="ARBA" id="ARBA00022989"/>
    </source>
</evidence>
<dbReference type="InterPro" id="IPR000276">
    <property type="entry name" value="GPCR_Rhodpsn"/>
</dbReference>
<proteinExistence type="predicted"/>
<dbReference type="KEGG" id="aten:116289239"/>
<evidence type="ECO:0000313" key="12">
    <source>
        <dbReference type="RefSeq" id="XP_031551988.1"/>
    </source>
</evidence>
<feature type="region of interest" description="Disordered" evidence="8">
    <location>
        <begin position="365"/>
        <end position="390"/>
    </location>
</feature>
<dbReference type="PRINTS" id="PR00237">
    <property type="entry name" value="GPCRRHODOPSN"/>
</dbReference>
<dbReference type="CDD" id="cd00637">
    <property type="entry name" value="7tm_classA_rhodopsin-like"/>
    <property type="match status" value="1"/>
</dbReference>
<dbReference type="GO" id="GO:0005886">
    <property type="term" value="C:plasma membrane"/>
    <property type="evidence" value="ECO:0007669"/>
    <property type="project" value="TreeGrafter"/>
</dbReference>
<keyword evidence="3 9" id="KW-1133">Transmembrane helix</keyword>
<dbReference type="InParanoid" id="A0A6P8HA00"/>
<evidence type="ECO:0000256" key="1">
    <source>
        <dbReference type="ARBA" id="ARBA00004141"/>
    </source>
</evidence>
<sequence>MEEEMANNSSSPVDSNSPIVSNSKQNYWNSIDLEWRDLEWRLGIDITIFVVAVIGNLTVLVVIYTTRERRKTSFEILIANLSVADILSVLLYFIIQYFNIPLSKWYCKHQGLFFSSTQMVTVLTMTTIAIFRCRSIVHPFKTKPSSKFTYCTMAGLWLLANICLIPVYLVREQYHGRCEEIWPSELLNKVYTVSLFVVQNVIPTTIMAISYTKIILNLKRHKVPQCCLNSNRINQLKMTRKRDLEVIKISLIIVLLYNISTLPHQIAWIDMIVFESYDVASVIFKFSPQLLLLHSCCNPFVYGTISRKFRSRFVQVFWSITCCFCKIRRTQTGVLQTEQGQMKNACEDLEMIEIKGYVKRDGTAIVPTTPADRPNNEPTKQPSNQLNRKD</sequence>
<dbReference type="GeneID" id="116289239"/>
<feature type="transmembrane region" description="Helical" evidence="9">
    <location>
        <begin position="151"/>
        <end position="170"/>
    </location>
</feature>
<evidence type="ECO:0000256" key="2">
    <source>
        <dbReference type="ARBA" id="ARBA00022692"/>
    </source>
</evidence>
<feature type="transmembrane region" description="Helical" evidence="9">
    <location>
        <begin position="42"/>
        <end position="64"/>
    </location>
</feature>
<evidence type="ECO:0000259" key="10">
    <source>
        <dbReference type="PROSITE" id="PS50262"/>
    </source>
</evidence>
<name>A0A6P8HA00_ACTTE</name>
<accession>A0A6P8HA00</accession>
<dbReference type="SUPFAM" id="SSF81321">
    <property type="entry name" value="Family A G protein-coupled receptor-like"/>
    <property type="match status" value="1"/>
</dbReference>
<dbReference type="OrthoDB" id="6435638at2759"/>
<evidence type="ECO:0000256" key="9">
    <source>
        <dbReference type="SAM" id="Phobius"/>
    </source>
</evidence>
<evidence type="ECO:0000256" key="8">
    <source>
        <dbReference type="SAM" id="MobiDB-lite"/>
    </source>
</evidence>
<gene>
    <name evidence="12" type="primary">LOC116289239</name>
</gene>
<evidence type="ECO:0000256" key="6">
    <source>
        <dbReference type="ARBA" id="ARBA00023170"/>
    </source>
</evidence>
<dbReference type="Proteomes" id="UP000515163">
    <property type="component" value="Unplaced"/>
</dbReference>
<keyword evidence="2 9" id="KW-0812">Transmembrane</keyword>